<evidence type="ECO:0000256" key="1">
    <source>
        <dbReference type="ARBA" id="ARBA00004651"/>
    </source>
</evidence>
<evidence type="ECO:0000256" key="4">
    <source>
        <dbReference type="SAM" id="Phobius"/>
    </source>
</evidence>
<name>A0A0F9MH67_9ZZZZ</name>
<evidence type="ECO:0000259" key="5">
    <source>
        <dbReference type="Pfam" id="PF19300"/>
    </source>
</evidence>
<dbReference type="InterPro" id="IPR045621">
    <property type="entry name" value="BPD_transp_1_N"/>
</dbReference>
<accession>A0A0F9MH67</accession>
<comment type="caution">
    <text evidence="6">The sequence shown here is derived from an EMBL/GenBank/DDBJ whole genome shotgun (WGS) entry which is preliminary data.</text>
</comment>
<dbReference type="EMBL" id="LAZR01008878">
    <property type="protein sequence ID" value="KKM76015.1"/>
    <property type="molecule type" value="Genomic_DNA"/>
</dbReference>
<dbReference type="AlphaFoldDB" id="A0A0F9MH67"/>
<evidence type="ECO:0000256" key="2">
    <source>
        <dbReference type="ARBA" id="ARBA00022448"/>
    </source>
</evidence>
<feature type="transmembrane region" description="Helical" evidence="4">
    <location>
        <begin position="139"/>
        <end position="158"/>
    </location>
</feature>
<proteinExistence type="predicted"/>
<dbReference type="Pfam" id="PF19300">
    <property type="entry name" value="BPD_transp_1_N"/>
    <property type="match status" value="1"/>
</dbReference>
<keyword evidence="2" id="KW-0813">Transport</keyword>
<organism evidence="6">
    <name type="scientific">marine sediment metagenome</name>
    <dbReference type="NCBI Taxonomy" id="412755"/>
    <lineage>
        <taxon>unclassified sequences</taxon>
        <taxon>metagenomes</taxon>
        <taxon>ecological metagenomes</taxon>
    </lineage>
</organism>
<gene>
    <name evidence="6" type="ORF">LCGC14_1384370</name>
</gene>
<dbReference type="PANTHER" id="PTHR30465:SF0">
    <property type="entry name" value="OLIGOPEPTIDE TRANSPORT SYSTEM PERMEASE PROTEIN APPB"/>
    <property type="match status" value="1"/>
</dbReference>
<feature type="non-terminal residue" evidence="6">
    <location>
        <position position="159"/>
    </location>
</feature>
<dbReference type="GO" id="GO:0005886">
    <property type="term" value="C:plasma membrane"/>
    <property type="evidence" value="ECO:0007669"/>
    <property type="project" value="UniProtKB-SubCell"/>
</dbReference>
<keyword evidence="4" id="KW-0812">Transmembrane</keyword>
<evidence type="ECO:0000313" key="6">
    <source>
        <dbReference type="EMBL" id="KKM76015.1"/>
    </source>
</evidence>
<comment type="subcellular location">
    <subcellularLocation>
        <location evidence="1">Cell membrane</location>
        <topology evidence="1">Multi-pass membrane protein</topology>
    </subcellularLocation>
</comment>
<feature type="domain" description="ABC transporter type 1 GsiC-like N-terminal" evidence="5">
    <location>
        <begin position="8"/>
        <end position="82"/>
    </location>
</feature>
<keyword evidence="3" id="KW-1003">Cell membrane</keyword>
<feature type="transmembrane region" description="Helical" evidence="4">
    <location>
        <begin position="110"/>
        <end position="127"/>
    </location>
</feature>
<dbReference type="PANTHER" id="PTHR30465">
    <property type="entry name" value="INNER MEMBRANE ABC TRANSPORTER"/>
    <property type="match status" value="1"/>
</dbReference>
<sequence>MAKNSTNMVKYIIKRVLTMIPMLFAVLTITWLLSHAMAINPLQSEVSLWDMQIYYDEMERLGLDQPIHIQFIRYFRDFFTGNWGESYSGRFEGWLITDIIVTVLPRTLEMMIIPIFIVPIIAVKLGSTSAKNRKKKKDILIRSSAVIGAGFPSFWIAIL</sequence>
<reference evidence="6" key="1">
    <citation type="journal article" date="2015" name="Nature">
        <title>Complex archaea that bridge the gap between prokaryotes and eukaryotes.</title>
        <authorList>
            <person name="Spang A."/>
            <person name="Saw J.H."/>
            <person name="Jorgensen S.L."/>
            <person name="Zaremba-Niedzwiedzka K."/>
            <person name="Martijn J."/>
            <person name="Lind A.E."/>
            <person name="van Eijk R."/>
            <person name="Schleper C."/>
            <person name="Guy L."/>
            <person name="Ettema T.J."/>
        </authorList>
    </citation>
    <scope>NUCLEOTIDE SEQUENCE</scope>
</reference>
<protein>
    <recommendedName>
        <fullName evidence="5">ABC transporter type 1 GsiC-like N-terminal domain-containing protein</fullName>
    </recommendedName>
</protein>
<evidence type="ECO:0000256" key="3">
    <source>
        <dbReference type="ARBA" id="ARBA00022475"/>
    </source>
</evidence>
<keyword evidence="4" id="KW-0472">Membrane</keyword>
<keyword evidence="4" id="KW-1133">Transmembrane helix</keyword>